<evidence type="ECO:0000256" key="1">
    <source>
        <dbReference type="SAM" id="MobiDB-lite"/>
    </source>
</evidence>
<feature type="compositionally biased region" description="Basic and acidic residues" evidence="1">
    <location>
        <begin position="46"/>
        <end position="64"/>
    </location>
</feature>
<feature type="compositionally biased region" description="Gly residues" evidence="1">
    <location>
        <begin position="21"/>
        <end position="45"/>
    </location>
</feature>
<evidence type="ECO:0000313" key="3">
    <source>
        <dbReference type="Proteomes" id="UP001189429"/>
    </source>
</evidence>
<feature type="non-terminal residue" evidence="2">
    <location>
        <position position="1"/>
    </location>
</feature>
<dbReference type="EMBL" id="CAUYUJ010018092">
    <property type="protein sequence ID" value="CAK0880581.1"/>
    <property type="molecule type" value="Genomic_DNA"/>
</dbReference>
<feature type="region of interest" description="Disordered" evidence="1">
    <location>
        <begin position="135"/>
        <end position="206"/>
    </location>
</feature>
<feature type="non-terminal residue" evidence="2">
    <location>
        <position position="293"/>
    </location>
</feature>
<sequence length="293" mass="32096">AKKGACSPVTSRRRHFPLGPGLHGGGLPLPGGPGARRAVLGGGARGEARQGERVRAERHYREERQRSVLRNGACQLHHGPWPLERRRRRRAAEVGEDLPARVRGDVRDRRPRLPGGLLLRPRVLGEPPERREVCQEPGAVHRQHRGPRALGGRPRGLPRARARAAREAGREAGRAAVGGAARRPRLPPYHLRRGDAPPARVGCDGPGRLWRRLHLGHRVRSRHARRRDRPRRGLCAGPGQHRLSGPPDQSLPVPRAARDGHPAAGVRALTIAFRMPRGGNEEALRKTCSGPCG</sequence>
<comment type="caution">
    <text evidence="2">The sequence shown here is derived from an EMBL/GenBank/DDBJ whole genome shotgun (WGS) entry which is preliminary data.</text>
</comment>
<organism evidence="2 3">
    <name type="scientific">Prorocentrum cordatum</name>
    <dbReference type="NCBI Taxonomy" id="2364126"/>
    <lineage>
        <taxon>Eukaryota</taxon>
        <taxon>Sar</taxon>
        <taxon>Alveolata</taxon>
        <taxon>Dinophyceae</taxon>
        <taxon>Prorocentrales</taxon>
        <taxon>Prorocentraceae</taxon>
        <taxon>Prorocentrum</taxon>
    </lineage>
</organism>
<accession>A0ABN9W3D6</accession>
<gene>
    <name evidence="2" type="ORF">PCOR1329_LOCUS63680</name>
</gene>
<proteinExistence type="predicted"/>
<feature type="region of interest" description="Disordered" evidence="1">
    <location>
        <begin position="1"/>
        <end position="64"/>
    </location>
</feature>
<protein>
    <submittedName>
        <fullName evidence="2">Uncharacterized protein</fullName>
    </submittedName>
</protein>
<reference evidence="2" key="1">
    <citation type="submission" date="2023-10" db="EMBL/GenBank/DDBJ databases">
        <authorList>
            <person name="Chen Y."/>
            <person name="Shah S."/>
            <person name="Dougan E. K."/>
            <person name="Thang M."/>
            <person name="Chan C."/>
        </authorList>
    </citation>
    <scope>NUCLEOTIDE SEQUENCE [LARGE SCALE GENOMIC DNA]</scope>
</reference>
<keyword evidence="3" id="KW-1185">Reference proteome</keyword>
<feature type="compositionally biased region" description="Basic and acidic residues" evidence="1">
    <location>
        <begin position="164"/>
        <end position="173"/>
    </location>
</feature>
<feature type="region of interest" description="Disordered" evidence="1">
    <location>
        <begin position="218"/>
        <end position="262"/>
    </location>
</feature>
<name>A0ABN9W3D6_9DINO</name>
<evidence type="ECO:0000313" key="2">
    <source>
        <dbReference type="EMBL" id="CAK0880581.1"/>
    </source>
</evidence>
<feature type="compositionally biased region" description="Basic residues" evidence="1">
    <location>
        <begin position="218"/>
        <end position="232"/>
    </location>
</feature>
<dbReference type="Proteomes" id="UP001189429">
    <property type="component" value="Unassembled WGS sequence"/>
</dbReference>